<accession>A0ABQ6WGU9</accession>
<protein>
    <submittedName>
        <fullName evidence="2">Uncharacterized protein</fullName>
    </submittedName>
</protein>
<keyword evidence="3" id="KW-1185">Reference proteome</keyword>
<evidence type="ECO:0000313" key="3">
    <source>
        <dbReference type="Proteomes" id="UP000325395"/>
    </source>
</evidence>
<keyword evidence="1" id="KW-0812">Transmembrane</keyword>
<evidence type="ECO:0000256" key="1">
    <source>
        <dbReference type="SAM" id="Phobius"/>
    </source>
</evidence>
<organism evidence="2 3">
    <name type="scientific">Aspergillus pseudocaelatus</name>
    <dbReference type="NCBI Taxonomy" id="1825620"/>
    <lineage>
        <taxon>Eukaryota</taxon>
        <taxon>Fungi</taxon>
        <taxon>Dikarya</taxon>
        <taxon>Ascomycota</taxon>
        <taxon>Pezizomycotina</taxon>
        <taxon>Eurotiomycetes</taxon>
        <taxon>Eurotiomycetidae</taxon>
        <taxon>Eurotiales</taxon>
        <taxon>Aspergillaceae</taxon>
        <taxon>Aspergillus</taxon>
        <taxon>Aspergillus subgen. Circumdati</taxon>
    </lineage>
</organism>
<feature type="transmembrane region" description="Helical" evidence="1">
    <location>
        <begin position="59"/>
        <end position="84"/>
    </location>
</feature>
<keyword evidence="1" id="KW-1133">Transmembrane helix</keyword>
<sequence length="114" mass="12991">MLASMIRSGDLVNSDSILKPMELQIFSSFQTMRWIWWVRSTKYGVHTSHRYSFRHQCGICSPAVTASILASFCSFFLPVLFLYFSSSLSSLSSNPHDTTQQTATIDYHSIIKNQ</sequence>
<proteinExistence type="predicted"/>
<reference evidence="2 3" key="1">
    <citation type="submission" date="2019-04" db="EMBL/GenBank/DDBJ databases">
        <authorList>
            <consortium name="DOE Joint Genome Institute"/>
            <person name="Mondo S."/>
            <person name="Kjaerbolling I."/>
            <person name="Vesth T."/>
            <person name="Frisvad J.C."/>
            <person name="Nybo J.L."/>
            <person name="Theobald S."/>
            <person name="Kildgaard S."/>
            <person name="Isbrandt T."/>
            <person name="Kuo A."/>
            <person name="Sato A."/>
            <person name="Lyhne E.K."/>
            <person name="Kogle M.E."/>
            <person name="Wiebenga A."/>
            <person name="Kun R.S."/>
            <person name="Lubbers R.J."/>
            <person name="Makela M.R."/>
            <person name="Barry K."/>
            <person name="Chovatia M."/>
            <person name="Clum A."/>
            <person name="Daum C."/>
            <person name="Haridas S."/>
            <person name="He G."/>
            <person name="LaButti K."/>
            <person name="Lipzen A."/>
            <person name="Riley R."/>
            <person name="Salamov A."/>
            <person name="Simmons B.A."/>
            <person name="Magnuson J.K."/>
            <person name="Henrissat B."/>
            <person name="Mortensen U.H."/>
            <person name="Larsen T.O."/>
            <person name="Devries R.P."/>
            <person name="Grigoriev I.V."/>
            <person name="Machida M."/>
            <person name="Baker S.E."/>
            <person name="Andersen M.R."/>
            <person name="Cantor M.N."/>
            <person name="Hua S.X."/>
        </authorList>
    </citation>
    <scope>NUCLEOTIDE SEQUENCE [LARGE SCALE GENOMIC DNA]</scope>
    <source>
        <strain evidence="2 3">CBS 117616</strain>
    </source>
</reference>
<evidence type="ECO:0000313" key="2">
    <source>
        <dbReference type="EMBL" id="KAE8416367.1"/>
    </source>
</evidence>
<dbReference type="EMBL" id="ML735753">
    <property type="protein sequence ID" value="KAE8416367.1"/>
    <property type="molecule type" value="Genomic_DNA"/>
</dbReference>
<name>A0ABQ6WGU9_9EURO</name>
<keyword evidence="1" id="KW-0472">Membrane</keyword>
<gene>
    <name evidence="2" type="ORF">BDV36DRAFT_207584</name>
</gene>
<dbReference type="Proteomes" id="UP000325395">
    <property type="component" value="Unassembled WGS sequence"/>
</dbReference>